<evidence type="ECO:0000313" key="1">
    <source>
        <dbReference type="EMBL" id="CAA2980896.1"/>
    </source>
</evidence>
<dbReference type="Gramene" id="OE9A061144T1">
    <property type="protein sequence ID" value="OE9A061144C1"/>
    <property type="gene ID" value="OE9A061144"/>
</dbReference>
<evidence type="ECO:0000313" key="2">
    <source>
        <dbReference type="Proteomes" id="UP000594638"/>
    </source>
</evidence>
<accession>A0A8S0RLZ6</accession>
<name>A0A8S0RLZ6_OLEEU</name>
<protein>
    <submittedName>
        <fullName evidence="1">Uncharacterized protein</fullName>
    </submittedName>
</protein>
<dbReference type="EMBL" id="CACTIH010003657">
    <property type="protein sequence ID" value="CAA2980896.1"/>
    <property type="molecule type" value="Genomic_DNA"/>
</dbReference>
<organism evidence="1 2">
    <name type="scientific">Olea europaea subsp. europaea</name>
    <dbReference type="NCBI Taxonomy" id="158383"/>
    <lineage>
        <taxon>Eukaryota</taxon>
        <taxon>Viridiplantae</taxon>
        <taxon>Streptophyta</taxon>
        <taxon>Embryophyta</taxon>
        <taxon>Tracheophyta</taxon>
        <taxon>Spermatophyta</taxon>
        <taxon>Magnoliopsida</taxon>
        <taxon>eudicotyledons</taxon>
        <taxon>Gunneridae</taxon>
        <taxon>Pentapetalae</taxon>
        <taxon>asterids</taxon>
        <taxon>lamiids</taxon>
        <taxon>Lamiales</taxon>
        <taxon>Oleaceae</taxon>
        <taxon>Oleeae</taxon>
        <taxon>Olea</taxon>
    </lineage>
</organism>
<sequence length="113" mass="12645">MSVNHEKEAEISNIASVMRDGSSYVTEFCAEFSHLRHIAGTGMKLQDSHSSSSDFGASGMPHKLHFRHLLLLPDPITVLTKNPYYDLNSQQAAYENVYSKQGPYQNPSTQGHY</sequence>
<reference evidence="1 2" key="1">
    <citation type="submission" date="2019-12" db="EMBL/GenBank/DDBJ databases">
        <authorList>
            <person name="Alioto T."/>
            <person name="Alioto T."/>
            <person name="Gomez Garrido J."/>
        </authorList>
    </citation>
    <scope>NUCLEOTIDE SEQUENCE [LARGE SCALE GENOMIC DNA]</scope>
</reference>
<keyword evidence="2" id="KW-1185">Reference proteome</keyword>
<gene>
    <name evidence="1" type="ORF">OLEA9_A061144</name>
</gene>
<dbReference type="Proteomes" id="UP000594638">
    <property type="component" value="Unassembled WGS sequence"/>
</dbReference>
<dbReference type="AlphaFoldDB" id="A0A8S0RLZ6"/>
<comment type="caution">
    <text evidence="1">The sequence shown here is derived from an EMBL/GenBank/DDBJ whole genome shotgun (WGS) entry which is preliminary data.</text>
</comment>
<proteinExistence type="predicted"/>